<evidence type="ECO:0000313" key="2">
    <source>
        <dbReference type="Proteomes" id="UP001526201"/>
    </source>
</evidence>
<dbReference type="EMBL" id="JACKTY010000013">
    <property type="protein sequence ID" value="MCV7225274.1"/>
    <property type="molecule type" value="Genomic_DNA"/>
</dbReference>
<comment type="caution">
    <text evidence="1">The sequence shown here is derived from an EMBL/GenBank/DDBJ whole genome shotgun (WGS) entry which is preliminary data.</text>
</comment>
<gene>
    <name evidence="1" type="ORF">H7J73_04395</name>
</gene>
<dbReference type="Proteomes" id="UP001526201">
    <property type="component" value="Unassembled WGS sequence"/>
</dbReference>
<reference evidence="1 2" key="1">
    <citation type="journal article" date="2022" name="BMC Genomics">
        <title>Comparative genome analysis of mycobacteria focusing on tRNA and non-coding RNA.</title>
        <authorList>
            <person name="Behra P.R.K."/>
            <person name="Pettersson B.M.F."/>
            <person name="Ramesh M."/>
            <person name="Das S."/>
            <person name="Dasgupta S."/>
            <person name="Kirsebom L.A."/>
        </authorList>
    </citation>
    <scope>NUCLEOTIDE SEQUENCE [LARGE SCALE GENOMIC DNA]</scope>
    <source>
        <strain evidence="1 2">DSM 44078</strain>
    </source>
</reference>
<dbReference type="RefSeq" id="WP_264066040.1">
    <property type="nucleotide sequence ID" value="NZ_JACKTY010000013.1"/>
</dbReference>
<sequence>MTDLTTKTPPEIDAVIHELGYQRAKLIAHMEGLHTAAHRARTGRYPDPARAAKLDAHAAEYAPQIAAVTDQLKPYHDEFDRRGGWTRAYLVQSNGGHVHGSMHCSTCFPRTKFAWLTNYSGQDEVEIVYAAGELACTICYPSAPAEVLNRIGEIRRPSDLEREQRAADKAARDAERTAAAVVEPATGKTLYKTDRAASNAAVAALDSLRWYGTDHPSVDEWEQTVNTAITALAAKQGLDPATLRADYEQKADKKFATTARKALRELKQQRVDIVVDDLMPGLQTWVRDNGIPA</sequence>
<proteinExistence type="predicted"/>
<organism evidence="1 2">
    <name type="scientific">Mycolicibacterium komossense</name>
    <dbReference type="NCBI Taxonomy" id="1779"/>
    <lineage>
        <taxon>Bacteria</taxon>
        <taxon>Bacillati</taxon>
        <taxon>Actinomycetota</taxon>
        <taxon>Actinomycetes</taxon>
        <taxon>Mycobacteriales</taxon>
        <taxon>Mycobacteriaceae</taxon>
        <taxon>Mycolicibacterium</taxon>
    </lineage>
</organism>
<accession>A0ABT3C747</accession>
<name>A0ABT3C747_9MYCO</name>
<keyword evidence="2" id="KW-1185">Reference proteome</keyword>
<evidence type="ECO:0000313" key="1">
    <source>
        <dbReference type="EMBL" id="MCV7225274.1"/>
    </source>
</evidence>
<protein>
    <submittedName>
        <fullName evidence="1">Uncharacterized protein</fullName>
    </submittedName>
</protein>